<dbReference type="InterPro" id="IPR015421">
    <property type="entry name" value="PyrdxlP-dep_Trfase_major"/>
</dbReference>
<protein>
    <submittedName>
        <fullName evidence="1">Aminotransferase class I/II-fold pyridoxal phosphate-dependent enzyme</fullName>
    </submittedName>
</protein>
<dbReference type="Proteomes" id="UP000552038">
    <property type="component" value="Unassembled WGS sequence"/>
</dbReference>
<keyword evidence="1" id="KW-0808">Transferase</keyword>
<comment type="caution">
    <text evidence="1">The sequence shown here is derived from an EMBL/GenBank/DDBJ whole genome shotgun (WGS) entry which is preliminary data.</text>
</comment>
<dbReference type="InterPro" id="IPR015424">
    <property type="entry name" value="PyrdxlP-dep_Trfase"/>
</dbReference>
<dbReference type="RefSeq" id="WP_171414851.1">
    <property type="nucleotide sequence ID" value="NZ_JABFOR010000002.1"/>
</dbReference>
<evidence type="ECO:0000313" key="1">
    <source>
        <dbReference type="EMBL" id="NOJ69514.1"/>
    </source>
</evidence>
<dbReference type="CDD" id="cd00609">
    <property type="entry name" value="AAT_like"/>
    <property type="match status" value="1"/>
</dbReference>
<proteinExistence type="predicted"/>
<sequence>MNQFANISLEEREALFTSLMARYESFKQQKLSLDMSRGKPCSEQLDLSNELFFPLTQEAYFDGNTDLRNYGGLDGLPDMKRWFAELLQVATNEVIVGGNSSLNMMYDTISRAMLFGVSGSDRPWGKLPRIAFICPSPGYDRHFAICETLGIEMIPVDINQDGPDMDRVEELVRQDDAIKGIWCVPKYSNPEGITYSDEVVHRLATMTTKANDFRIFWDNAYIIHHLTDTPDQLQDILSACKSSGNPDRVFMYCSTSKITFPGAGVAAMAASLTNINHVKKQMAAQTIGPDKINQLRHLRFLQNTEKTMQLMQQHAAILRPKFEKTLTIFDAELGGLDIATWSKPNGGYFISLHTLDGCADRVVALAAEAGVILTKAGATFPYGKDPRDRNIRIAPSFPTIQELELAITIVCLCIKIATIEKLNNMNVKTARQ</sequence>
<gene>
    <name evidence="1" type="ORF">HMI46_02955</name>
</gene>
<dbReference type="SUPFAM" id="SSF53383">
    <property type="entry name" value="PLP-dependent transferases"/>
    <property type="match status" value="1"/>
</dbReference>
<evidence type="ECO:0000313" key="2">
    <source>
        <dbReference type="Proteomes" id="UP000552038"/>
    </source>
</evidence>
<dbReference type="AlphaFoldDB" id="A0AAP6ZSC9"/>
<accession>A0AAP6ZSC9</accession>
<dbReference type="EMBL" id="JABFOR010000002">
    <property type="protein sequence ID" value="NOJ69514.1"/>
    <property type="molecule type" value="Genomic_DNA"/>
</dbReference>
<dbReference type="GO" id="GO:0004069">
    <property type="term" value="F:L-aspartate:2-oxoglutarate aminotransferase activity"/>
    <property type="evidence" value="ECO:0007669"/>
    <property type="project" value="InterPro"/>
</dbReference>
<dbReference type="InterPro" id="IPR024551">
    <property type="entry name" value="AspAT_Ic"/>
</dbReference>
<keyword evidence="1" id="KW-0032">Aminotransferase</keyword>
<dbReference type="PANTHER" id="PTHR43799:SF1">
    <property type="entry name" value="ASPARTATE AMINOTRANSFERASE"/>
    <property type="match status" value="1"/>
</dbReference>
<dbReference type="PANTHER" id="PTHR43799">
    <property type="entry name" value="AMINOTRANSFERASE, PUTATIVE-RELATED"/>
    <property type="match status" value="1"/>
</dbReference>
<dbReference type="InterPro" id="IPR015422">
    <property type="entry name" value="PyrdxlP-dep_Trfase_small"/>
</dbReference>
<reference evidence="1 2" key="1">
    <citation type="submission" date="2020-05" db="EMBL/GenBank/DDBJ databases">
        <title>Whole genome sequencing and identification of novel metabolites from Paenibacillus alvei strain JR949.</title>
        <authorList>
            <person name="Rajendhran J."/>
            <person name="Sree Pranav P."/>
            <person name="Mahalakshmi B."/>
            <person name="Karthikeyan R."/>
        </authorList>
    </citation>
    <scope>NUCLEOTIDE SEQUENCE [LARGE SCALE GENOMIC DNA]</scope>
    <source>
        <strain evidence="1 2">JR949</strain>
    </source>
</reference>
<organism evidence="1 2">
    <name type="scientific">Paenibacillus alvei</name>
    <name type="common">Bacillus alvei</name>
    <dbReference type="NCBI Taxonomy" id="44250"/>
    <lineage>
        <taxon>Bacteria</taxon>
        <taxon>Bacillati</taxon>
        <taxon>Bacillota</taxon>
        <taxon>Bacilli</taxon>
        <taxon>Bacillales</taxon>
        <taxon>Paenibacillaceae</taxon>
        <taxon>Paenibacillus</taxon>
    </lineage>
</organism>
<name>A0AAP6ZSC9_PAEAL</name>
<dbReference type="Gene3D" id="3.90.1150.10">
    <property type="entry name" value="Aspartate Aminotransferase, domain 1"/>
    <property type="match status" value="1"/>
</dbReference>
<dbReference type="Pfam" id="PF12897">
    <property type="entry name" value="Asp_aminotransf"/>
    <property type="match status" value="1"/>
</dbReference>
<dbReference type="Gene3D" id="3.40.640.10">
    <property type="entry name" value="Type I PLP-dependent aspartate aminotransferase-like (Major domain)"/>
    <property type="match status" value="1"/>
</dbReference>